<proteinExistence type="predicted"/>
<evidence type="ECO:0000313" key="2">
    <source>
        <dbReference type="Proteomes" id="UP000265862"/>
    </source>
</evidence>
<name>A0A396SUU3_9LACO</name>
<dbReference type="RefSeq" id="WP_118898022.1">
    <property type="nucleotide sequence ID" value="NZ_QOCV01000006.1"/>
</dbReference>
<accession>A0A396SUU3</accession>
<dbReference type="Proteomes" id="UP000265862">
    <property type="component" value="Unassembled WGS sequence"/>
</dbReference>
<reference evidence="1 2" key="1">
    <citation type="submission" date="2018-07" db="EMBL/GenBank/DDBJ databases">
        <title>Genome sequences of six Lactobacillus spp. isolated from bumble bee guts.</title>
        <authorList>
            <person name="Motta E.V.S."/>
            <person name="Moran N.A."/>
        </authorList>
    </citation>
    <scope>NUCLEOTIDE SEQUENCE [LARGE SCALE GENOMIC DNA]</scope>
    <source>
        <strain evidence="1 2">OCC3</strain>
    </source>
</reference>
<dbReference type="EMBL" id="QOCV01000006">
    <property type="protein sequence ID" value="RHW54440.1"/>
    <property type="molecule type" value="Genomic_DNA"/>
</dbReference>
<evidence type="ECO:0000313" key="1">
    <source>
        <dbReference type="EMBL" id="RHW54440.1"/>
    </source>
</evidence>
<dbReference type="AlphaFoldDB" id="A0A396SUU3"/>
<organism evidence="1 2">
    <name type="scientific">Lactobacillus bombicola</name>
    <dbReference type="NCBI Taxonomy" id="1505723"/>
    <lineage>
        <taxon>Bacteria</taxon>
        <taxon>Bacillati</taxon>
        <taxon>Bacillota</taxon>
        <taxon>Bacilli</taxon>
        <taxon>Lactobacillales</taxon>
        <taxon>Lactobacillaceae</taxon>
        <taxon>Lactobacillus</taxon>
    </lineage>
</organism>
<sequence>METDEVKDFFKHDLDHLLALCNRYQRDLLADNVNQLPVLTEERTDEDIAYADKITWAAGKAIQACSDKSRKILMGECIYLIKLIAK</sequence>
<comment type="caution">
    <text evidence="1">The sequence shown here is derived from an EMBL/GenBank/DDBJ whole genome shotgun (WGS) entry which is preliminary data.</text>
</comment>
<gene>
    <name evidence="1" type="ORF">DS835_05170</name>
</gene>
<protein>
    <submittedName>
        <fullName evidence="1">Uncharacterized protein</fullName>
    </submittedName>
</protein>